<gene>
    <name evidence="1" type="ORF">F7D95_00805</name>
</gene>
<organism evidence="1 2">
    <name type="scientific">Segatella copri</name>
    <dbReference type="NCBI Taxonomy" id="165179"/>
    <lineage>
        <taxon>Bacteria</taxon>
        <taxon>Pseudomonadati</taxon>
        <taxon>Bacteroidota</taxon>
        <taxon>Bacteroidia</taxon>
        <taxon>Bacteroidales</taxon>
        <taxon>Prevotellaceae</taxon>
        <taxon>Segatella</taxon>
    </lineage>
</organism>
<proteinExistence type="predicted"/>
<dbReference type="AlphaFoldDB" id="A0AA90UCZ8"/>
<evidence type="ECO:0000313" key="2">
    <source>
        <dbReference type="Proteomes" id="UP000442105"/>
    </source>
</evidence>
<evidence type="ECO:0000313" key="1">
    <source>
        <dbReference type="EMBL" id="MQN11380.1"/>
    </source>
</evidence>
<dbReference type="EMBL" id="VZCW01000020">
    <property type="protein sequence ID" value="MQN11380.1"/>
    <property type="molecule type" value="Genomic_DNA"/>
</dbReference>
<sequence length="198" mass="22813">MKKIMFNDKYRLTEAVLEGRKTQTRRIGYQGTFKRYCSCGFCLEGADRGKLFINDGNEVVAKSKFKLGEEVAIAQRYIDLAQNDEFYRLCGIHGMPLECIGGEKGCFNKMFVKADLMPHRIRITNIRVERLQDISEEDCLAEGIQDIVGKTYPDTHFYCITKADTCYVTPREPYAKLIDKISGKGTWDRNPLVFVYEF</sequence>
<name>A0AA90UCZ8_9BACT</name>
<dbReference type="Proteomes" id="UP000442105">
    <property type="component" value="Unassembled WGS sequence"/>
</dbReference>
<evidence type="ECO:0008006" key="3">
    <source>
        <dbReference type="Google" id="ProtNLM"/>
    </source>
</evidence>
<reference evidence="2" key="1">
    <citation type="submission" date="2019-09" db="EMBL/GenBank/DDBJ databases">
        <title>Distinct polysaccharide growth profiles of human intestinal Prevotella copri isolates.</title>
        <authorList>
            <person name="Fehlner-Peach H."/>
            <person name="Magnabosco C."/>
            <person name="Raghavan V."/>
            <person name="Scher J.U."/>
            <person name="Tett A."/>
            <person name="Cox L.M."/>
            <person name="Gottsegen C."/>
            <person name="Watters A."/>
            <person name="Wiltshire- Gordon J.D."/>
            <person name="Segata N."/>
            <person name="Bonneau R."/>
            <person name="Littman D.R."/>
        </authorList>
    </citation>
    <scope>NUCLEOTIDE SEQUENCE [LARGE SCALE GENOMIC DNA]</scope>
    <source>
        <strain evidence="2">iAQ1179</strain>
    </source>
</reference>
<comment type="caution">
    <text evidence="1">The sequence shown here is derived from an EMBL/GenBank/DDBJ whole genome shotgun (WGS) entry which is preliminary data.</text>
</comment>
<accession>A0AA90UCZ8</accession>
<protein>
    <recommendedName>
        <fullName evidence="3">ASCH domain-containing protein</fullName>
    </recommendedName>
</protein>
<dbReference type="RefSeq" id="WP_153127607.1">
    <property type="nucleotide sequence ID" value="NZ_VZCW01000020.1"/>
</dbReference>